<dbReference type="OrthoDB" id="2642715at2"/>
<dbReference type="EMBL" id="CP009285">
    <property type="protein sequence ID" value="AIQ57638.1"/>
    <property type="molecule type" value="Genomic_DNA"/>
</dbReference>
<accession>A0A089LEQ9</accession>
<dbReference type="HOGENOM" id="CLU_2790074_0_0_9"/>
<dbReference type="Proteomes" id="UP000029518">
    <property type="component" value="Chromosome"/>
</dbReference>
<gene>
    <name evidence="1" type="ORF">PBOR_12395</name>
</gene>
<evidence type="ECO:0000313" key="2">
    <source>
        <dbReference type="Proteomes" id="UP000029518"/>
    </source>
</evidence>
<reference evidence="1" key="1">
    <citation type="submission" date="2014-08" db="EMBL/GenBank/DDBJ databases">
        <title>Comparative genomics of the Paenibacillus odorifer group.</title>
        <authorList>
            <person name="den Bakker H.C."/>
            <person name="Tsai Y.-C.Y.-C."/>
            <person name="Martin N."/>
            <person name="Korlach J."/>
            <person name="Wiedmann M."/>
        </authorList>
    </citation>
    <scope>NUCLEOTIDE SEQUENCE [LARGE SCALE GENOMIC DNA]</scope>
    <source>
        <strain evidence="1">DSM 13188</strain>
    </source>
</reference>
<dbReference type="AlphaFoldDB" id="A0A089LEQ9"/>
<keyword evidence="2" id="KW-1185">Reference proteome</keyword>
<evidence type="ECO:0008006" key="3">
    <source>
        <dbReference type="Google" id="ProtNLM"/>
    </source>
</evidence>
<evidence type="ECO:0000313" key="1">
    <source>
        <dbReference type="EMBL" id="AIQ57638.1"/>
    </source>
</evidence>
<sequence length="68" mass="7746">MLSALKGQEVSIHFLDGTTVRGGVLEELDEKFVKYSTEYQTLYIPITSIRAVEVQTKERERPRVGFGQ</sequence>
<protein>
    <recommendedName>
        <fullName evidence="3">DUF2642 domain-containing protein</fullName>
    </recommendedName>
</protein>
<dbReference type="RefSeq" id="WP_042211841.1">
    <property type="nucleotide sequence ID" value="NZ_CP009285.1"/>
</dbReference>
<proteinExistence type="predicted"/>
<dbReference type="KEGG" id="pbd:PBOR_12395"/>
<organism evidence="1 2">
    <name type="scientific">Paenibacillus borealis</name>
    <dbReference type="NCBI Taxonomy" id="160799"/>
    <lineage>
        <taxon>Bacteria</taxon>
        <taxon>Bacillati</taxon>
        <taxon>Bacillota</taxon>
        <taxon>Bacilli</taxon>
        <taxon>Bacillales</taxon>
        <taxon>Paenibacillaceae</taxon>
        <taxon>Paenibacillus</taxon>
    </lineage>
</organism>
<name>A0A089LEQ9_PAEBO</name>